<dbReference type="AlphaFoldDB" id="A0A166T5S1"/>
<sequence length="268" mass="29655">MRLVSSFPRVPTYSQLTYHLQRHEFGDSVMGNAWFVAEWVKCVLIDGFGFEFDQQPSAQRETDLSFRPFGGTRRDAELTWTLGRAVLYASKADEEDEDLVTTPGLRVIAKRRQKKLGDAMLARAARQEESVWDYITMAASFRSRLDLAGNFEQSNRMIVLATAAAETCRSLRREVKRRAAAEQLHAATIAVTADAAADAALAATVLRALAEEELSAAAVNVEIKVAFDHAADNLARPADNMDQAITQAEIDEVMEFVKNAVGRAEVDD</sequence>
<keyword evidence="2" id="KW-1185">Reference proteome</keyword>
<dbReference type="EMBL" id="KV417495">
    <property type="protein sequence ID" value="KZP30214.1"/>
    <property type="molecule type" value="Genomic_DNA"/>
</dbReference>
<proteinExistence type="predicted"/>
<dbReference type="Proteomes" id="UP000076532">
    <property type="component" value="Unassembled WGS sequence"/>
</dbReference>
<reference evidence="1 2" key="1">
    <citation type="journal article" date="2016" name="Mol. Biol. Evol.">
        <title>Comparative Genomics of Early-Diverging Mushroom-Forming Fungi Provides Insights into the Origins of Lignocellulose Decay Capabilities.</title>
        <authorList>
            <person name="Nagy L.G."/>
            <person name="Riley R."/>
            <person name="Tritt A."/>
            <person name="Adam C."/>
            <person name="Daum C."/>
            <person name="Floudas D."/>
            <person name="Sun H."/>
            <person name="Yadav J.S."/>
            <person name="Pangilinan J."/>
            <person name="Larsson K.H."/>
            <person name="Matsuura K."/>
            <person name="Barry K."/>
            <person name="Labutti K."/>
            <person name="Kuo R."/>
            <person name="Ohm R.A."/>
            <person name="Bhattacharya S.S."/>
            <person name="Shirouzu T."/>
            <person name="Yoshinaga Y."/>
            <person name="Martin F.M."/>
            <person name="Grigoriev I.V."/>
            <person name="Hibbett D.S."/>
        </authorList>
    </citation>
    <scope>NUCLEOTIDE SEQUENCE [LARGE SCALE GENOMIC DNA]</scope>
    <source>
        <strain evidence="1 2">CBS 109695</strain>
    </source>
</reference>
<evidence type="ECO:0000313" key="1">
    <source>
        <dbReference type="EMBL" id="KZP30214.1"/>
    </source>
</evidence>
<organism evidence="1 2">
    <name type="scientific">Athelia psychrophila</name>
    <dbReference type="NCBI Taxonomy" id="1759441"/>
    <lineage>
        <taxon>Eukaryota</taxon>
        <taxon>Fungi</taxon>
        <taxon>Dikarya</taxon>
        <taxon>Basidiomycota</taxon>
        <taxon>Agaricomycotina</taxon>
        <taxon>Agaricomycetes</taxon>
        <taxon>Agaricomycetidae</taxon>
        <taxon>Atheliales</taxon>
        <taxon>Atheliaceae</taxon>
        <taxon>Athelia</taxon>
    </lineage>
</organism>
<protein>
    <submittedName>
        <fullName evidence="1">Uncharacterized protein</fullName>
    </submittedName>
</protein>
<accession>A0A166T5S1</accession>
<gene>
    <name evidence="1" type="ORF">FIBSPDRAFT_146474</name>
</gene>
<evidence type="ECO:0000313" key="2">
    <source>
        <dbReference type="Proteomes" id="UP000076532"/>
    </source>
</evidence>
<name>A0A166T5S1_9AGAM</name>